<dbReference type="EMBL" id="CP128397">
    <property type="protein sequence ID" value="WZN38714.1"/>
    <property type="molecule type" value="Genomic_DNA"/>
</dbReference>
<accession>A0ABZ2YH08</accession>
<name>A0ABZ2YH08_9MOLU</name>
<proteinExistence type="predicted"/>
<protein>
    <recommendedName>
        <fullName evidence="3">Transmembrane protein</fullName>
    </recommendedName>
</protein>
<organism evidence="1 2">
    <name type="scientific">Candidatus Phytoplasma asteris</name>
    <dbReference type="NCBI Taxonomy" id="85620"/>
    <lineage>
        <taxon>Bacteria</taxon>
        <taxon>Bacillati</taxon>
        <taxon>Mycoplasmatota</taxon>
        <taxon>Mollicutes</taxon>
        <taxon>Acholeplasmatales</taxon>
        <taxon>Acholeplasmataceae</taxon>
        <taxon>Candidatus Phytoplasma</taxon>
        <taxon>16SrI (Aster yellows group)</taxon>
    </lineage>
</organism>
<gene>
    <name evidence="1" type="ORF">M33023_05800</name>
</gene>
<dbReference type="Proteomes" id="UP001470586">
    <property type="component" value="Chromosome"/>
</dbReference>
<keyword evidence="2" id="KW-1185">Reference proteome</keyword>
<evidence type="ECO:0008006" key="3">
    <source>
        <dbReference type="Google" id="ProtNLM"/>
    </source>
</evidence>
<evidence type="ECO:0000313" key="2">
    <source>
        <dbReference type="Proteomes" id="UP001470586"/>
    </source>
</evidence>
<reference evidence="1" key="1">
    <citation type="submission" date="2023-06" db="EMBL/GenBank/DDBJ databases">
        <title>Complete Genome of Candidatus Phytoplasma asteris M33.</title>
        <authorList>
            <person name="Toth R."/>
            <person name="Ilic A.-M."/>
            <person name="Huettel B."/>
            <person name="Duduk B."/>
            <person name="Kube M."/>
        </authorList>
    </citation>
    <scope>NUCLEOTIDE SEQUENCE [LARGE SCALE GENOMIC DNA]</scope>
    <source>
        <strain evidence="1">M33</strain>
    </source>
</reference>
<evidence type="ECO:0000313" key="1">
    <source>
        <dbReference type="EMBL" id="WZN38714.1"/>
    </source>
</evidence>
<sequence>MHHLHFGYILNIFNHKKETKFIINHLQNQKTNILSQKLQIQIILYFLHLYNINNIINWISLFAI</sequence>